<evidence type="ECO:0000256" key="1">
    <source>
        <dbReference type="ARBA" id="ARBA00004123"/>
    </source>
</evidence>
<evidence type="ECO:0000256" key="8">
    <source>
        <dbReference type="ARBA" id="ARBA00023242"/>
    </source>
</evidence>
<gene>
    <name evidence="11" type="primary">exosc6</name>
    <name evidence="11" type="ORF">GWK47_020062</name>
</gene>
<dbReference type="GO" id="GO:0006364">
    <property type="term" value="P:rRNA processing"/>
    <property type="evidence" value="ECO:0007669"/>
    <property type="project" value="UniProtKB-KW"/>
</dbReference>
<dbReference type="GO" id="GO:0005730">
    <property type="term" value="C:nucleolus"/>
    <property type="evidence" value="ECO:0007669"/>
    <property type="project" value="TreeGrafter"/>
</dbReference>
<dbReference type="AlphaFoldDB" id="A0A8J4XPY1"/>
<dbReference type="PANTHER" id="PTHR11953:SF2">
    <property type="entry name" value="EXOSOME COMPLEX COMPONENT MTR3"/>
    <property type="match status" value="1"/>
</dbReference>
<dbReference type="GO" id="GO:0016075">
    <property type="term" value="P:rRNA catabolic process"/>
    <property type="evidence" value="ECO:0007669"/>
    <property type="project" value="TreeGrafter"/>
</dbReference>
<evidence type="ECO:0000256" key="6">
    <source>
        <dbReference type="ARBA" id="ARBA00022835"/>
    </source>
</evidence>
<evidence type="ECO:0000259" key="10">
    <source>
        <dbReference type="Pfam" id="PF01138"/>
    </source>
</evidence>
<evidence type="ECO:0000313" key="11">
    <source>
        <dbReference type="EMBL" id="KAG0711712.1"/>
    </source>
</evidence>
<dbReference type="Pfam" id="PF01138">
    <property type="entry name" value="RNase_PH"/>
    <property type="match status" value="1"/>
</dbReference>
<dbReference type="GO" id="GO:0000177">
    <property type="term" value="C:cytoplasmic exosome (RNase complex)"/>
    <property type="evidence" value="ECO:0007669"/>
    <property type="project" value="TreeGrafter"/>
</dbReference>
<keyword evidence="5" id="KW-0698">rRNA processing</keyword>
<evidence type="ECO:0000256" key="2">
    <source>
        <dbReference type="ARBA" id="ARBA00004496"/>
    </source>
</evidence>
<keyword evidence="4" id="KW-0963">Cytoplasm</keyword>
<feature type="domain" description="Exoribonuclease phosphorolytic" evidence="10">
    <location>
        <begin position="45"/>
        <end position="171"/>
    </location>
</feature>
<evidence type="ECO:0000256" key="9">
    <source>
        <dbReference type="SAM" id="MobiDB-lite"/>
    </source>
</evidence>
<dbReference type="PANTHER" id="PTHR11953">
    <property type="entry name" value="EXOSOME COMPLEX COMPONENT"/>
    <property type="match status" value="1"/>
</dbReference>
<evidence type="ECO:0000256" key="3">
    <source>
        <dbReference type="ARBA" id="ARBA00006678"/>
    </source>
</evidence>
<dbReference type="GO" id="GO:0034475">
    <property type="term" value="P:U4 snRNA 3'-end processing"/>
    <property type="evidence" value="ECO:0007669"/>
    <property type="project" value="TreeGrafter"/>
</dbReference>
<organism evidence="11 12">
    <name type="scientific">Chionoecetes opilio</name>
    <name type="common">Atlantic snow crab</name>
    <name type="synonym">Cancer opilio</name>
    <dbReference type="NCBI Taxonomy" id="41210"/>
    <lineage>
        <taxon>Eukaryota</taxon>
        <taxon>Metazoa</taxon>
        <taxon>Ecdysozoa</taxon>
        <taxon>Arthropoda</taxon>
        <taxon>Crustacea</taxon>
        <taxon>Multicrustacea</taxon>
        <taxon>Malacostraca</taxon>
        <taxon>Eumalacostraca</taxon>
        <taxon>Eucarida</taxon>
        <taxon>Decapoda</taxon>
        <taxon>Pleocyemata</taxon>
        <taxon>Brachyura</taxon>
        <taxon>Eubrachyura</taxon>
        <taxon>Majoidea</taxon>
        <taxon>Majidae</taxon>
        <taxon>Chionoecetes</taxon>
    </lineage>
</organism>
<dbReference type="InterPro" id="IPR001247">
    <property type="entry name" value="ExoRNase_PH_dom1"/>
</dbReference>
<feature type="region of interest" description="Disordered" evidence="9">
    <location>
        <begin position="190"/>
        <end position="227"/>
    </location>
</feature>
<dbReference type="InterPro" id="IPR050080">
    <property type="entry name" value="RNase_PH"/>
</dbReference>
<dbReference type="InterPro" id="IPR027408">
    <property type="entry name" value="PNPase/RNase_PH_dom_sf"/>
</dbReference>
<keyword evidence="8" id="KW-0539">Nucleus</keyword>
<evidence type="ECO:0000313" key="12">
    <source>
        <dbReference type="Proteomes" id="UP000770661"/>
    </source>
</evidence>
<comment type="subcellular location">
    <subcellularLocation>
        <location evidence="2">Cytoplasm</location>
    </subcellularLocation>
    <subcellularLocation>
        <location evidence="1">Nucleus</location>
    </subcellularLocation>
</comment>
<keyword evidence="12" id="KW-1185">Reference proteome</keyword>
<protein>
    <submittedName>
        <fullName evidence="11">Exosome complex component MTR3</fullName>
    </submittedName>
</protein>
<comment type="caution">
    <text evidence="11">The sequence shown here is derived from an EMBL/GenBank/DDBJ whole genome shotgun (WGS) entry which is preliminary data.</text>
</comment>
<dbReference type="GO" id="GO:0003723">
    <property type="term" value="F:RNA binding"/>
    <property type="evidence" value="ECO:0007669"/>
    <property type="project" value="UniProtKB-KW"/>
</dbReference>
<dbReference type="InterPro" id="IPR020568">
    <property type="entry name" value="Ribosomal_Su5_D2-typ_SF"/>
</dbReference>
<dbReference type="Gene3D" id="3.30.230.70">
    <property type="entry name" value="GHMP Kinase, N-terminal domain"/>
    <property type="match status" value="1"/>
</dbReference>
<sequence length="281" mass="29825">MGSRDTRRVLGPDKSVGCEVLQPLEPLPFLKQDGRRRDGRLPHHSRKLFMSVGMITQAKGSSYIEVGNTKVCCGVYGPKDVQRGQDFKMAGQVLCTVKMAPFSCLQRLSPQPDKRQQEMSRQLKNTLESIIILEKFPKSQIDVFVTVIEDAGSLLASCVTAAGLALCHANIDVYDMVVGSSMLWHNNKLYTTPPERRRNTAAQEEEEGGDSGGGGGGGDSGGGGGGLSQLTVGMIPKHAGGQVALLVQGGGQMSPSNLSSGLEMAADLCTGLHALGPEDID</sequence>
<evidence type="ECO:0000256" key="4">
    <source>
        <dbReference type="ARBA" id="ARBA00022490"/>
    </source>
</evidence>
<dbReference type="GO" id="GO:0071028">
    <property type="term" value="P:nuclear mRNA surveillance"/>
    <property type="evidence" value="ECO:0007669"/>
    <property type="project" value="TreeGrafter"/>
</dbReference>
<dbReference type="GO" id="GO:0000176">
    <property type="term" value="C:nuclear exosome (RNase complex)"/>
    <property type="evidence" value="ECO:0007669"/>
    <property type="project" value="TreeGrafter"/>
</dbReference>
<reference evidence="11" key="1">
    <citation type="submission" date="2020-07" db="EMBL/GenBank/DDBJ databases">
        <title>The High-quality genome of the commercially important snow crab, Chionoecetes opilio.</title>
        <authorList>
            <person name="Jeong J.-H."/>
            <person name="Ryu S."/>
        </authorList>
    </citation>
    <scope>NUCLEOTIDE SEQUENCE</scope>
    <source>
        <strain evidence="11">MADBK_172401_WGS</strain>
        <tissue evidence="11">Digestive gland</tissue>
    </source>
</reference>
<name>A0A8J4XPY1_CHIOP</name>
<proteinExistence type="inferred from homology"/>
<feature type="compositionally biased region" description="Gly residues" evidence="9">
    <location>
        <begin position="210"/>
        <end position="227"/>
    </location>
</feature>
<accession>A0A8J4XPY1</accession>
<keyword evidence="6" id="KW-0271">Exosome</keyword>
<dbReference type="SUPFAM" id="SSF54211">
    <property type="entry name" value="Ribosomal protein S5 domain 2-like"/>
    <property type="match status" value="1"/>
</dbReference>
<dbReference type="Proteomes" id="UP000770661">
    <property type="component" value="Unassembled WGS sequence"/>
</dbReference>
<dbReference type="GO" id="GO:0071051">
    <property type="term" value="P:poly(A)-dependent snoRNA 3'-end processing"/>
    <property type="evidence" value="ECO:0007669"/>
    <property type="project" value="TreeGrafter"/>
</dbReference>
<evidence type="ECO:0000256" key="7">
    <source>
        <dbReference type="ARBA" id="ARBA00022884"/>
    </source>
</evidence>
<keyword evidence="7" id="KW-0694">RNA-binding</keyword>
<comment type="similarity">
    <text evidence="3">Belongs to the RNase PH family.</text>
</comment>
<dbReference type="EMBL" id="JACEEZ010023113">
    <property type="protein sequence ID" value="KAG0711712.1"/>
    <property type="molecule type" value="Genomic_DNA"/>
</dbReference>
<dbReference type="OrthoDB" id="2504340at2759"/>
<evidence type="ECO:0000256" key="5">
    <source>
        <dbReference type="ARBA" id="ARBA00022552"/>
    </source>
</evidence>